<evidence type="ECO:0000313" key="2">
    <source>
        <dbReference type="Proteomes" id="UP001157974"/>
    </source>
</evidence>
<comment type="caution">
    <text evidence="1">The sequence shown here is derived from an EMBL/GenBank/DDBJ whole genome shotgun (WGS) entry which is preliminary data.</text>
</comment>
<proteinExistence type="predicted"/>
<keyword evidence="2" id="KW-1185">Reference proteome</keyword>
<gene>
    <name evidence="1" type="ORF">NDN08_006244</name>
</gene>
<dbReference type="AlphaFoldDB" id="A0AAV8UN93"/>
<dbReference type="EMBL" id="JAMWBK010000008">
    <property type="protein sequence ID" value="KAJ8902926.1"/>
    <property type="molecule type" value="Genomic_DNA"/>
</dbReference>
<reference evidence="1 2" key="1">
    <citation type="journal article" date="2023" name="Nat. Commun.">
        <title>Origin of minicircular mitochondrial genomes in red algae.</title>
        <authorList>
            <person name="Lee Y."/>
            <person name="Cho C.H."/>
            <person name="Lee Y.M."/>
            <person name="Park S.I."/>
            <person name="Yang J.H."/>
            <person name="West J.A."/>
            <person name="Bhattacharya D."/>
            <person name="Yoon H.S."/>
        </authorList>
    </citation>
    <scope>NUCLEOTIDE SEQUENCE [LARGE SCALE GENOMIC DNA]</scope>
    <source>
        <strain evidence="1 2">CCMP1338</strain>
        <tissue evidence="1">Whole cell</tissue>
    </source>
</reference>
<accession>A0AAV8UN93</accession>
<sequence>MFGTALRTTALLYPDDFLGTCQGCTIPIMESRQGQRICVIHGDQTKGRNVTMEIAPAEGASVKKPRNSGTGAATQDEVIVEPDAQPSRLVDLVPAGGFPARNKLIKQVEEILQMMEEEKINAELGCKRVMLCCEALNAIDEAILKLPNKKV</sequence>
<organism evidence="1 2">
    <name type="scientific">Rhodosorus marinus</name>
    <dbReference type="NCBI Taxonomy" id="101924"/>
    <lineage>
        <taxon>Eukaryota</taxon>
        <taxon>Rhodophyta</taxon>
        <taxon>Stylonematophyceae</taxon>
        <taxon>Stylonematales</taxon>
        <taxon>Stylonemataceae</taxon>
        <taxon>Rhodosorus</taxon>
    </lineage>
</organism>
<dbReference type="Proteomes" id="UP001157974">
    <property type="component" value="Unassembled WGS sequence"/>
</dbReference>
<evidence type="ECO:0000313" key="1">
    <source>
        <dbReference type="EMBL" id="KAJ8902926.1"/>
    </source>
</evidence>
<name>A0AAV8UN93_9RHOD</name>
<protein>
    <submittedName>
        <fullName evidence="1">Uncharacterized protein</fullName>
    </submittedName>
</protein>